<dbReference type="OrthoDB" id="5570480at2"/>
<dbReference type="AlphaFoldDB" id="A0A1H3PZC5"/>
<organism evidence="1 2">
    <name type="scientific">Nitrosomonas halophila</name>
    <dbReference type="NCBI Taxonomy" id="44576"/>
    <lineage>
        <taxon>Bacteria</taxon>
        <taxon>Pseudomonadati</taxon>
        <taxon>Pseudomonadota</taxon>
        <taxon>Betaproteobacteria</taxon>
        <taxon>Nitrosomonadales</taxon>
        <taxon>Nitrosomonadaceae</taxon>
        <taxon>Nitrosomonas</taxon>
    </lineage>
</organism>
<name>A0A1H3PZC5_9PROT</name>
<dbReference type="NCBIfam" id="NF047593">
    <property type="entry name" value="IS66_ISAeme5_TnpA"/>
    <property type="match status" value="1"/>
</dbReference>
<sequence>MTSPEQRVFHIKAWQASGLSQAAYCRENGLNAKTFGNWMRTYRNTHKRHQPASLIPVTIKARVSGAGSLKLCCSGQHVLELPAEISPQWLGELLKCLN</sequence>
<evidence type="ECO:0000313" key="2">
    <source>
        <dbReference type="Proteomes" id="UP000198640"/>
    </source>
</evidence>
<proteinExistence type="predicted"/>
<reference evidence="1 2" key="1">
    <citation type="submission" date="2016-10" db="EMBL/GenBank/DDBJ databases">
        <authorList>
            <person name="de Groot N.N."/>
        </authorList>
    </citation>
    <scope>NUCLEOTIDE SEQUENCE [LARGE SCALE GENOMIC DNA]</scope>
    <source>
        <strain evidence="1 2">Nm1</strain>
    </source>
</reference>
<accession>A0A1H3PZC5</accession>
<dbReference type="RefSeq" id="WP_090415901.1">
    <property type="nucleotide sequence ID" value="NZ_FNOY01000118.1"/>
</dbReference>
<dbReference type="InterPro" id="IPR009057">
    <property type="entry name" value="Homeodomain-like_sf"/>
</dbReference>
<gene>
    <name evidence="1" type="ORF">SAMN05421881_11182</name>
</gene>
<evidence type="ECO:0000313" key="1">
    <source>
        <dbReference type="EMBL" id="SDZ05759.1"/>
    </source>
</evidence>
<protein>
    <recommendedName>
        <fullName evidence="3">Transposase</fullName>
    </recommendedName>
</protein>
<dbReference type="Proteomes" id="UP000198640">
    <property type="component" value="Unassembled WGS sequence"/>
</dbReference>
<dbReference type="EMBL" id="FNOY01000118">
    <property type="protein sequence ID" value="SDZ05759.1"/>
    <property type="molecule type" value="Genomic_DNA"/>
</dbReference>
<keyword evidence="2" id="KW-1185">Reference proteome</keyword>
<dbReference type="SUPFAM" id="SSF46689">
    <property type="entry name" value="Homeodomain-like"/>
    <property type="match status" value="1"/>
</dbReference>
<evidence type="ECO:0008006" key="3">
    <source>
        <dbReference type="Google" id="ProtNLM"/>
    </source>
</evidence>